<feature type="transmembrane region" description="Helical" evidence="5">
    <location>
        <begin position="38"/>
        <end position="54"/>
    </location>
</feature>
<sequence>MHLNSSARPILALAVIAVGLAFCIPLHLYPFPNYIEELLVTLGVFACSAWLMWQRVDLKFSVWSGLWLLLGVMFIASALTQSASFAAFKLFYIFFWFVGALALLISEQVDWDDHGVSDVLAIVLLYSALVCAVVGLLRHFDLLWQDVTIFIPMYRSERMMGLIGHSNYFAFVCLVGVLSAAWLFQRGKLGMFGIISSVTIFIVCIVLTWTRSVVVAWFVLALLLSLQFRRLNASRFMLVVLLGLAALALLQPFGSLLSQLLGGGAANVVVDERLAAFGGKGGDSSGRLREWVIAWQVFCDHPFWGVGIGNYGEAAFAKHIELGILSPAGLFTHSHNLLLQFLAELGVFGGLWLLLFFTLGVWGWWRAAADVRRVLPVSILLIFSVYSFFEFPYWLMHFFVLNLLVLGALGGRRVHVDLTLGKIFSAILIFVFCATSIVYVPLVERFYWSLNQYLVRAPTDSSQYVFVDSLIRDPLMEPYGYLVYIANFEVSPKTAEQELPVLEKLRRHLPFDSVLARLAVLQFATGRTAESLKTIEDMRIYYGDETVRNFLSQLEEVERAFPDVDFSALSNAMEQ</sequence>
<dbReference type="RefSeq" id="WP_350447882.1">
    <property type="nucleotide sequence ID" value="NZ_CP158373.1"/>
</dbReference>
<evidence type="ECO:0000256" key="4">
    <source>
        <dbReference type="ARBA" id="ARBA00023136"/>
    </source>
</evidence>
<organism evidence="8">
    <name type="scientific">Pseudomonas solani</name>
    <dbReference type="NCBI Taxonomy" id="2731552"/>
    <lineage>
        <taxon>Bacteria</taxon>
        <taxon>Pseudomonadati</taxon>
        <taxon>Pseudomonadota</taxon>
        <taxon>Gammaproteobacteria</taxon>
        <taxon>Pseudomonadales</taxon>
        <taxon>Pseudomonadaceae</taxon>
        <taxon>Pseudomonas</taxon>
    </lineage>
</organism>
<keyword evidence="2 5" id="KW-0812">Transmembrane</keyword>
<reference evidence="8" key="1">
    <citation type="submission" date="2023-08" db="EMBL/GenBank/DDBJ databases">
        <title>Increased levels of nutrients transform a symbiont into a lethal pathobiont.</title>
        <authorList>
            <person name="Lachnit T."/>
            <person name="Ulrich L."/>
            <person name="Willmer F.M."/>
            <person name="Hasenbein T."/>
            <person name="Steiner L.X."/>
            <person name="Wolters M."/>
            <person name="Herbst E.M."/>
            <person name="Deines P."/>
        </authorList>
    </citation>
    <scope>NUCLEOTIDE SEQUENCE</scope>
    <source>
        <strain evidence="8">T3</strain>
    </source>
</reference>
<proteinExistence type="predicted"/>
<evidence type="ECO:0000256" key="1">
    <source>
        <dbReference type="ARBA" id="ARBA00004141"/>
    </source>
</evidence>
<dbReference type="EMBL" id="CP158373">
    <property type="protein sequence ID" value="XBY65374.1"/>
    <property type="molecule type" value="Genomic_DNA"/>
</dbReference>
<feature type="transmembrane region" description="Helical" evidence="5">
    <location>
        <begin position="6"/>
        <end position="26"/>
    </location>
</feature>
<evidence type="ECO:0000259" key="7">
    <source>
        <dbReference type="Pfam" id="PF11846"/>
    </source>
</evidence>
<comment type="subcellular location">
    <subcellularLocation>
        <location evidence="1">Membrane</location>
        <topology evidence="1">Multi-pass membrane protein</topology>
    </subcellularLocation>
</comment>
<evidence type="ECO:0000259" key="6">
    <source>
        <dbReference type="Pfam" id="PF04932"/>
    </source>
</evidence>
<dbReference type="AlphaFoldDB" id="A0AAU7Y5K9"/>
<feature type="transmembrane region" description="Helical" evidence="5">
    <location>
        <begin position="337"/>
        <end position="362"/>
    </location>
</feature>
<feature type="transmembrane region" description="Helical" evidence="5">
    <location>
        <begin position="374"/>
        <end position="389"/>
    </location>
</feature>
<dbReference type="PANTHER" id="PTHR37422:SF13">
    <property type="entry name" value="LIPOPOLYSACCHARIDE BIOSYNTHESIS PROTEIN PA4999-RELATED"/>
    <property type="match status" value="1"/>
</dbReference>
<protein>
    <submittedName>
        <fullName evidence="8">Wzy polymerase domain-containing protein</fullName>
    </submittedName>
</protein>
<feature type="transmembrane region" description="Helical" evidence="5">
    <location>
        <begin position="423"/>
        <end position="442"/>
    </location>
</feature>
<evidence type="ECO:0000256" key="3">
    <source>
        <dbReference type="ARBA" id="ARBA00022989"/>
    </source>
</evidence>
<evidence type="ECO:0000256" key="5">
    <source>
        <dbReference type="SAM" id="Phobius"/>
    </source>
</evidence>
<name>A0AAU7Y5K9_9PSED</name>
<keyword evidence="3 5" id="KW-1133">Transmembrane helix</keyword>
<feature type="transmembrane region" description="Helical" evidence="5">
    <location>
        <begin position="191"/>
        <end position="224"/>
    </location>
</feature>
<dbReference type="GO" id="GO:0016020">
    <property type="term" value="C:membrane"/>
    <property type="evidence" value="ECO:0007669"/>
    <property type="project" value="UniProtKB-SubCell"/>
</dbReference>
<feature type="transmembrane region" description="Helical" evidence="5">
    <location>
        <begin position="86"/>
        <end position="107"/>
    </location>
</feature>
<evidence type="ECO:0000256" key="2">
    <source>
        <dbReference type="ARBA" id="ARBA00022692"/>
    </source>
</evidence>
<feature type="domain" description="O-antigen ligase-related" evidence="6">
    <location>
        <begin position="199"/>
        <end position="352"/>
    </location>
</feature>
<dbReference type="InterPro" id="IPR007016">
    <property type="entry name" value="O-antigen_ligase-rel_domated"/>
</dbReference>
<feature type="transmembrane region" description="Helical" evidence="5">
    <location>
        <begin position="119"/>
        <end position="140"/>
    </location>
</feature>
<feature type="transmembrane region" description="Helical" evidence="5">
    <location>
        <begin position="161"/>
        <end position="185"/>
    </location>
</feature>
<dbReference type="InterPro" id="IPR051533">
    <property type="entry name" value="WaaL-like"/>
</dbReference>
<keyword evidence="4 5" id="KW-0472">Membrane</keyword>
<dbReference type="Pfam" id="PF11846">
    <property type="entry name" value="Wzy_C_2"/>
    <property type="match status" value="1"/>
</dbReference>
<feature type="transmembrane region" description="Helical" evidence="5">
    <location>
        <begin position="236"/>
        <end position="254"/>
    </location>
</feature>
<feature type="transmembrane region" description="Helical" evidence="5">
    <location>
        <begin position="395"/>
        <end position="411"/>
    </location>
</feature>
<gene>
    <name evidence="8" type="ORF">ABS648_06290</name>
</gene>
<dbReference type="Pfam" id="PF04932">
    <property type="entry name" value="Wzy_C"/>
    <property type="match status" value="1"/>
</dbReference>
<accession>A0AAU7Y5K9</accession>
<feature type="transmembrane region" description="Helical" evidence="5">
    <location>
        <begin position="60"/>
        <end position="79"/>
    </location>
</feature>
<dbReference type="InterPro" id="IPR021797">
    <property type="entry name" value="Wzy_C_2"/>
</dbReference>
<dbReference type="PANTHER" id="PTHR37422">
    <property type="entry name" value="TEICHURONIC ACID BIOSYNTHESIS PROTEIN TUAE"/>
    <property type="match status" value="1"/>
</dbReference>
<feature type="domain" description="Virulence factor membrane-bound polymerase C-terminal" evidence="7">
    <location>
        <begin position="378"/>
        <end position="546"/>
    </location>
</feature>
<evidence type="ECO:0000313" key="8">
    <source>
        <dbReference type="EMBL" id="XBY65374.1"/>
    </source>
</evidence>